<dbReference type="NCBIfam" id="NF002815">
    <property type="entry name" value="PRK02967.1"/>
    <property type="match status" value="1"/>
</dbReference>
<dbReference type="InterPro" id="IPR027271">
    <property type="entry name" value="Acetolactate_synth/TF_NikR_C"/>
</dbReference>
<dbReference type="RefSeq" id="WP_266282015.1">
    <property type="nucleotide sequence ID" value="NZ_JAPKNF010000001.1"/>
</dbReference>
<dbReference type="EMBL" id="JAUSWJ010000001">
    <property type="protein sequence ID" value="MDQ0514622.1"/>
    <property type="molecule type" value="Genomic_DNA"/>
</dbReference>
<keyword evidence="2" id="KW-0805">Transcription regulation</keyword>
<evidence type="ECO:0000259" key="5">
    <source>
        <dbReference type="Pfam" id="PF01402"/>
    </source>
</evidence>
<feature type="domain" description="Transcription factor NikR nickel binding C-terminal" evidence="6">
    <location>
        <begin position="54"/>
        <end position="128"/>
    </location>
</feature>
<evidence type="ECO:0000256" key="3">
    <source>
        <dbReference type="ARBA" id="ARBA00023125"/>
    </source>
</evidence>
<dbReference type="Pfam" id="PF01402">
    <property type="entry name" value="RHH_1"/>
    <property type="match status" value="1"/>
</dbReference>
<comment type="caution">
    <text evidence="7">The sequence shown here is derived from an EMBL/GenBank/DDBJ whole genome shotgun (WGS) entry which is preliminary data.</text>
</comment>
<dbReference type="InterPro" id="IPR002145">
    <property type="entry name" value="CopG"/>
</dbReference>
<dbReference type="SUPFAM" id="SSF55021">
    <property type="entry name" value="ACT-like"/>
    <property type="match status" value="1"/>
</dbReference>
<dbReference type="InterPro" id="IPR013321">
    <property type="entry name" value="Arc_rbn_hlx_hlx"/>
</dbReference>
<keyword evidence="4" id="KW-0804">Transcription</keyword>
<organism evidence="7 8">
    <name type="scientific">Kaistia geumhonensis</name>
    <dbReference type="NCBI Taxonomy" id="410839"/>
    <lineage>
        <taxon>Bacteria</taxon>
        <taxon>Pseudomonadati</taxon>
        <taxon>Pseudomonadota</taxon>
        <taxon>Alphaproteobacteria</taxon>
        <taxon>Hyphomicrobiales</taxon>
        <taxon>Kaistiaceae</taxon>
        <taxon>Kaistia</taxon>
    </lineage>
</organism>
<dbReference type="InterPro" id="IPR014864">
    <property type="entry name" value="TF_NikR_Ni-bd_C"/>
</dbReference>
<dbReference type="Gene3D" id="3.30.70.1150">
    <property type="entry name" value="ACT-like. Chain A, domain 2"/>
    <property type="match status" value="1"/>
</dbReference>
<evidence type="ECO:0000256" key="2">
    <source>
        <dbReference type="ARBA" id="ARBA00023015"/>
    </source>
</evidence>
<dbReference type="PANTHER" id="PTHR34719">
    <property type="entry name" value="NICKEL-RESPONSIVE REGULATOR"/>
    <property type="match status" value="1"/>
</dbReference>
<sequence>MQRTTIAIDDDLAAALDAYVGSTGAASRSEAIRDLVRRGLAARPEAPAHAACFAVVSCTVDQSVRGLALRVPQGRLDRHDQTIAALSVPLGHTTSVEVTIMRGEVGAVSAYAEALFSERGIMHGSTSLIPIVEEVSSHSHGDDHAHHHHHLKVLSGFQPA</sequence>
<dbReference type="InterPro" id="IPR010985">
    <property type="entry name" value="Ribbon_hlx_hlx"/>
</dbReference>
<keyword evidence="3" id="KW-0238">DNA-binding</keyword>
<keyword evidence="8" id="KW-1185">Reference proteome</keyword>
<proteinExistence type="inferred from homology"/>
<evidence type="ECO:0000313" key="8">
    <source>
        <dbReference type="Proteomes" id="UP001223743"/>
    </source>
</evidence>
<dbReference type="InterPro" id="IPR050192">
    <property type="entry name" value="CopG/NikR_regulator"/>
</dbReference>
<accession>A0ABU0M107</accession>
<gene>
    <name evidence="7" type="ORF">QO015_000235</name>
</gene>
<comment type="similarity">
    <text evidence="1">Belongs to the transcriptional regulatory CopG/NikR family.</text>
</comment>
<evidence type="ECO:0000256" key="1">
    <source>
        <dbReference type="ARBA" id="ARBA00008478"/>
    </source>
</evidence>
<dbReference type="Pfam" id="PF08753">
    <property type="entry name" value="NikR_C"/>
    <property type="match status" value="1"/>
</dbReference>
<dbReference type="SUPFAM" id="SSF47598">
    <property type="entry name" value="Ribbon-helix-helix"/>
    <property type="match status" value="1"/>
</dbReference>
<evidence type="ECO:0000256" key="4">
    <source>
        <dbReference type="ARBA" id="ARBA00023163"/>
    </source>
</evidence>
<protein>
    <submittedName>
        <fullName evidence="7">CopG family nickel-responsive transcriptional regulator</fullName>
    </submittedName>
</protein>
<dbReference type="Proteomes" id="UP001223743">
    <property type="component" value="Unassembled WGS sequence"/>
</dbReference>
<dbReference type="PANTHER" id="PTHR34719:SF2">
    <property type="entry name" value="NICKEL-RESPONSIVE REGULATOR"/>
    <property type="match status" value="1"/>
</dbReference>
<feature type="domain" description="Ribbon-helix-helix protein CopG" evidence="5">
    <location>
        <begin position="3"/>
        <end position="41"/>
    </location>
</feature>
<evidence type="ECO:0000259" key="6">
    <source>
        <dbReference type="Pfam" id="PF08753"/>
    </source>
</evidence>
<evidence type="ECO:0000313" key="7">
    <source>
        <dbReference type="EMBL" id="MDQ0514622.1"/>
    </source>
</evidence>
<name>A0ABU0M107_9HYPH</name>
<dbReference type="InterPro" id="IPR045865">
    <property type="entry name" value="ACT-like_dom_sf"/>
</dbReference>
<reference evidence="7 8" key="1">
    <citation type="submission" date="2023-07" db="EMBL/GenBank/DDBJ databases">
        <title>Genomic Encyclopedia of Type Strains, Phase IV (KMG-IV): sequencing the most valuable type-strain genomes for metagenomic binning, comparative biology and taxonomic classification.</title>
        <authorList>
            <person name="Goeker M."/>
        </authorList>
    </citation>
    <scope>NUCLEOTIDE SEQUENCE [LARGE SCALE GENOMIC DNA]</scope>
    <source>
        <strain evidence="7 8">B1-1</strain>
    </source>
</reference>
<dbReference type="Gene3D" id="1.10.1220.10">
    <property type="entry name" value="Met repressor-like"/>
    <property type="match status" value="1"/>
</dbReference>